<name>U1RFJ0_9ACTO</name>
<organism evidence="1 2">
    <name type="scientific">Actinomyces graevenitzii F0530</name>
    <dbReference type="NCBI Taxonomy" id="1321817"/>
    <lineage>
        <taxon>Bacteria</taxon>
        <taxon>Bacillati</taxon>
        <taxon>Actinomycetota</taxon>
        <taxon>Actinomycetes</taxon>
        <taxon>Actinomycetales</taxon>
        <taxon>Actinomycetaceae</taxon>
        <taxon>Actinomyces</taxon>
    </lineage>
</organism>
<evidence type="ECO:0000313" key="2">
    <source>
        <dbReference type="Proteomes" id="UP000016481"/>
    </source>
</evidence>
<evidence type="ECO:0000313" key="1">
    <source>
        <dbReference type="EMBL" id="ERH17267.1"/>
    </source>
</evidence>
<proteinExistence type="predicted"/>
<dbReference type="Proteomes" id="UP000016481">
    <property type="component" value="Unassembled WGS sequence"/>
</dbReference>
<accession>U1RFJ0</accession>
<reference evidence="1 2" key="1">
    <citation type="submission" date="2013-08" db="EMBL/GenBank/DDBJ databases">
        <authorList>
            <person name="Weinstock G."/>
            <person name="Sodergren E."/>
            <person name="Wylie T."/>
            <person name="Fulton L."/>
            <person name="Fulton R."/>
            <person name="Fronick C."/>
            <person name="O'Laughlin M."/>
            <person name="Godfrey J."/>
            <person name="Miner T."/>
            <person name="Herter B."/>
            <person name="Appelbaum E."/>
            <person name="Cordes M."/>
            <person name="Lek S."/>
            <person name="Wollam A."/>
            <person name="Pepin K.H."/>
            <person name="Palsikar V.B."/>
            <person name="Mitreva M."/>
            <person name="Wilson R.K."/>
        </authorList>
    </citation>
    <scope>NUCLEOTIDE SEQUENCE [LARGE SCALE GENOMIC DNA]</scope>
    <source>
        <strain evidence="1 2">F0530</strain>
    </source>
</reference>
<sequence length="69" mass="6827">MVAAKPAAIGGAVRLSGLGPPARQDHRYAAPAAPQNIGRAEKSKTISLTPVGGSLVQAPTALSVANLLA</sequence>
<dbReference type="EMBL" id="AWSC01000020">
    <property type="protein sequence ID" value="ERH17267.1"/>
    <property type="molecule type" value="Genomic_DNA"/>
</dbReference>
<protein>
    <submittedName>
        <fullName evidence="1">Uncharacterized protein</fullName>
    </submittedName>
</protein>
<comment type="caution">
    <text evidence="1">The sequence shown here is derived from an EMBL/GenBank/DDBJ whole genome shotgun (WGS) entry which is preliminary data.</text>
</comment>
<gene>
    <name evidence="1" type="ORF">HMPREF1978_00664</name>
</gene>
<dbReference type="HOGENOM" id="CLU_2766534_0_0_11"/>
<dbReference type="AlphaFoldDB" id="U1RFJ0"/>